<dbReference type="EMBL" id="BAAAQN010000047">
    <property type="protein sequence ID" value="GAA2049466.1"/>
    <property type="molecule type" value="Genomic_DNA"/>
</dbReference>
<protein>
    <submittedName>
        <fullName evidence="2">D-aminoacylase</fullName>
    </submittedName>
</protein>
<comment type="caution">
    <text evidence="2">The sequence shown here is derived from an EMBL/GenBank/DDBJ whole genome shotgun (WGS) entry which is preliminary data.</text>
</comment>
<dbReference type="InterPro" id="IPR032466">
    <property type="entry name" value="Metal_Hydrolase"/>
</dbReference>
<sequence length="558" mass="60261">MTGFVFRGATVVDGTGAERYRADVTVADGEIRAIDTADAAKHAAHPANIADAANFANAADARVIDADGLVLAPGFIDMHAHSDLRMLIDREHPSRVTQGVTCEVLGQDGLSYAPVDDTTLPALRRQIAGWNGDPDPEDFDWDWRSVGEYLDRLDRGIAVNACYLVPHGSVRMMAMGWENRAPTRAELDRMRELVAQGLREGAVGLSSGLSYTPGMYAGTDELVELCEVVAEHGGYHSPHQRSYGAGALDGYAEMIEISRRSGCPLHLAHATMNFSVNAGRAATFLALVDAAIVEGCDISLDTYPYLPGSTTLAALLPSWSAEGGPDATLERLADPDVRERIRVDVEEHGSDGNHGMVIDWRTIQISGVRNIEDEELNALVGQNLAEIAATRGVSGTEAFFDLLRSDRLGTTILHHVGHEENVRAIMRHPAHTAGSDGLLVGARPHPRAWGTFPRYLGHYSRDLKVLTLEAAVEHMTGRPARRLRLDRRGLVRVGYHADLVLFDPETVRDAATFDDPRMPAIGIQEVLVNGVPVLAGGRPTGALPGRALRNTEKGVSAL</sequence>
<dbReference type="SUPFAM" id="SSF51338">
    <property type="entry name" value="Composite domain of metallo-dependent hydrolases"/>
    <property type="match status" value="1"/>
</dbReference>
<evidence type="ECO:0000259" key="1">
    <source>
        <dbReference type="Pfam" id="PF07969"/>
    </source>
</evidence>
<accession>A0ABN2V3W5</accession>
<dbReference type="Gene3D" id="3.20.20.140">
    <property type="entry name" value="Metal-dependent hydrolases"/>
    <property type="match status" value="2"/>
</dbReference>
<dbReference type="Proteomes" id="UP001500751">
    <property type="component" value="Unassembled WGS sequence"/>
</dbReference>
<dbReference type="RefSeq" id="WP_344669442.1">
    <property type="nucleotide sequence ID" value="NZ_BAAAQN010000047.1"/>
</dbReference>
<evidence type="ECO:0000313" key="3">
    <source>
        <dbReference type="Proteomes" id="UP001500751"/>
    </source>
</evidence>
<dbReference type="PANTHER" id="PTHR11647:SF1">
    <property type="entry name" value="COLLAPSIN RESPONSE MEDIATOR PROTEIN"/>
    <property type="match status" value="1"/>
</dbReference>
<reference evidence="2 3" key="1">
    <citation type="journal article" date="2019" name="Int. J. Syst. Evol. Microbiol.">
        <title>The Global Catalogue of Microorganisms (GCM) 10K type strain sequencing project: providing services to taxonomists for standard genome sequencing and annotation.</title>
        <authorList>
            <consortium name="The Broad Institute Genomics Platform"/>
            <consortium name="The Broad Institute Genome Sequencing Center for Infectious Disease"/>
            <person name="Wu L."/>
            <person name="Ma J."/>
        </authorList>
    </citation>
    <scope>NUCLEOTIDE SEQUENCE [LARGE SCALE GENOMIC DNA]</scope>
    <source>
        <strain evidence="2 3">JCM 16014</strain>
    </source>
</reference>
<dbReference type="InterPro" id="IPR011059">
    <property type="entry name" value="Metal-dep_hydrolase_composite"/>
</dbReference>
<evidence type="ECO:0000313" key="2">
    <source>
        <dbReference type="EMBL" id="GAA2049466.1"/>
    </source>
</evidence>
<dbReference type="CDD" id="cd01297">
    <property type="entry name" value="D-aminoacylase"/>
    <property type="match status" value="1"/>
</dbReference>
<dbReference type="PANTHER" id="PTHR11647">
    <property type="entry name" value="HYDRANTOINASE/DIHYDROPYRIMIDINASE FAMILY MEMBER"/>
    <property type="match status" value="1"/>
</dbReference>
<dbReference type="InterPro" id="IPR013108">
    <property type="entry name" value="Amidohydro_3"/>
</dbReference>
<feature type="domain" description="Amidohydrolase 3" evidence="1">
    <location>
        <begin position="62"/>
        <end position="533"/>
    </location>
</feature>
<dbReference type="SUPFAM" id="SSF51556">
    <property type="entry name" value="Metallo-dependent hydrolases"/>
    <property type="match status" value="1"/>
</dbReference>
<keyword evidence="3" id="KW-1185">Reference proteome</keyword>
<organism evidence="2 3">
    <name type="scientific">Catenulispora yoronensis</name>
    <dbReference type="NCBI Taxonomy" id="450799"/>
    <lineage>
        <taxon>Bacteria</taxon>
        <taxon>Bacillati</taxon>
        <taxon>Actinomycetota</taxon>
        <taxon>Actinomycetes</taxon>
        <taxon>Catenulisporales</taxon>
        <taxon>Catenulisporaceae</taxon>
        <taxon>Catenulispora</taxon>
    </lineage>
</organism>
<dbReference type="Pfam" id="PF07969">
    <property type="entry name" value="Amidohydro_3"/>
    <property type="match status" value="1"/>
</dbReference>
<name>A0ABN2V3W5_9ACTN</name>
<dbReference type="InterPro" id="IPR050378">
    <property type="entry name" value="Metallo-dep_Hydrolases_sf"/>
</dbReference>
<gene>
    <name evidence="2" type="ORF">GCM10009839_64280</name>
</gene>
<proteinExistence type="predicted"/>